<comment type="caution">
    <text evidence="4">The sequence shown here is derived from an EMBL/GenBank/DDBJ whole genome shotgun (WGS) entry which is preliminary data.</text>
</comment>
<evidence type="ECO:0000313" key="4">
    <source>
        <dbReference type="EMBL" id="KAJ0189558.1"/>
    </source>
</evidence>
<dbReference type="EMBL" id="NBSK02000008">
    <property type="protein sequence ID" value="KAJ0189558.1"/>
    <property type="molecule type" value="Genomic_DNA"/>
</dbReference>
<dbReference type="Pfam" id="PF05699">
    <property type="entry name" value="Dimer_Tnp_hAT"/>
    <property type="match status" value="1"/>
</dbReference>
<reference evidence="4 5" key="1">
    <citation type="journal article" date="2017" name="Nat. Commun.">
        <title>Genome assembly with in vitro proximity ligation data and whole-genome triplication in lettuce.</title>
        <authorList>
            <person name="Reyes-Chin-Wo S."/>
            <person name="Wang Z."/>
            <person name="Yang X."/>
            <person name="Kozik A."/>
            <person name="Arikit S."/>
            <person name="Song C."/>
            <person name="Xia L."/>
            <person name="Froenicke L."/>
            <person name="Lavelle D.O."/>
            <person name="Truco M.J."/>
            <person name="Xia R."/>
            <person name="Zhu S."/>
            <person name="Xu C."/>
            <person name="Xu H."/>
            <person name="Xu X."/>
            <person name="Cox K."/>
            <person name="Korf I."/>
            <person name="Meyers B.C."/>
            <person name="Michelmore R.W."/>
        </authorList>
    </citation>
    <scope>NUCLEOTIDE SEQUENCE [LARGE SCALE GENOMIC DNA]</scope>
    <source>
        <strain evidence="5">cv. Salinas</strain>
        <tissue evidence="4">Seedlings</tissue>
    </source>
</reference>
<organism evidence="4 5">
    <name type="scientific">Lactuca sativa</name>
    <name type="common">Garden lettuce</name>
    <dbReference type="NCBI Taxonomy" id="4236"/>
    <lineage>
        <taxon>Eukaryota</taxon>
        <taxon>Viridiplantae</taxon>
        <taxon>Streptophyta</taxon>
        <taxon>Embryophyta</taxon>
        <taxon>Tracheophyta</taxon>
        <taxon>Spermatophyta</taxon>
        <taxon>Magnoliopsida</taxon>
        <taxon>eudicotyledons</taxon>
        <taxon>Gunneridae</taxon>
        <taxon>Pentapetalae</taxon>
        <taxon>asterids</taxon>
        <taxon>campanulids</taxon>
        <taxon>Asterales</taxon>
        <taxon>Asteraceae</taxon>
        <taxon>Cichorioideae</taxon>
        <taxon>Cichorieae</taxon>
        <taxon>Lactucinae</taxon>
        <taxon>Lactuca</taxon>
    </lineage>
</organism>
<feature type="region of interest" description="Disordered" evidence="1">
    <location>
        <begin position="128"/>
        <end position="154"/>
    </location>
</feature>
<evidence type="ECO:0000256" key="2">
    <source>
        <dbReference type="SAM" id="SignalP"/>
    </source>
</evidence>
<dbReference type="Proteomes" id="UP000235145">
    <property type="component" value="Unassembled WGS sequence"/>
</dbReference>
<accession>A0A9R1UMB9</accession>
<proteinExistence type="predicted"/>
<dbReference type="PANTHER" id="PTHR32166:SF121">
    <property type="entry name" value="DUF659 DOMAIN-CONTAINING PROTEIN"/>
    <property type="match status" value="1"/>
</dbReference>
<feature type="chain" id="PRO_5040445847" description="HAT C-terminal dimerisation domain-containing protein" evidence="2">
    <location>
        <begin position="19"/>
        <end position="174"/>
    </location>
</feature>
<feature type="signal peptide" evidence="2">
    <location>
        <begin position="1"/>
        <end position="18"/>
    </location>
</feature>
<gene>
    <name evidence="4" type="ORF">LSAT_V11C800445030</name>
</gene>
<protein>
    <recommendedName>
        <fullName evidence="3">HAT C-terminal dimerisation domain-containing protein</fullName>
    </recommendedName>
</protein>
<keyword evidence="5" id="KW-1185">Reference proteome</keyword>
<dbReference type="GO" id="GO:0046983">
    <property type="term" value="F:protein dimerization activity"/>
    <property type="evidence" value="ECO:0007669"/>
    <property type="project" value="InterPro"/>
</dbReference>
<sequence>MHACMHCVEALIIQRIQAIFLFTLHEWWKLFGGDIPVLQKFVIRILSQTTSSSGCERNWSVFERIHTKRRNRLEHQRLNELVFVYYNFCLQNRLKVDMRYYDPVDYENIDKTGFWVVEEEREGELNYDDLENKLDEQEHEPASESQGDHVDHEVDSEFQLLSDRQIDAYNTPIS</sequence>
<dbReference type="InterPro" id="IPR012337">
    <property type="entry name" value="RNaseH-like_sf"/>
</dbReference>
<name>A0A9R1UMB9_LACSA</name>
<feature type="compositionally biased region" description="Basic and acidic residues" evidence="1">
    <location>
        <begin position="130"/>
        <end position="154"/>
    </location>
</feature>
<dbReference type="PANTHER" id="PTHR32166">
    <property type="entry name" value="OSJNBA0013A04.12 PROTEIN"/>
    <property type="match status" value="1"/>
</dbReference>
<dbReference type="SUPFAM" id="SSF53098">
    <property type="entry name" value="Ribonuclease H-like"/>
    <property type="match status" value="1"/>
</dbReference>
<dbReference type="AlphaFoldDB" id="A0A9R1UMB9"/>
<dbReference type="InterPro" id="IPR008906">
    <property type="entry name" value="HATC_C_dom"/>
</dbReference>
<feature type="domain" description="HAT C-terminal dimerisation" evidence="3">
    <location>
        <begin position="22"/>
        <end position="87"/>
    </location>
</feature>
<keyword evidence="2" id="KW-0732">Signal</keyword>
<evidence type="ECO:0000313" key="5">
    <source>
        <dbReference type="Proteomes" id="UP000235145"/>
    </source>
</evidence>
<evidence type="ECO:0000259" key="3">
    <source>
        <dbReference type="Pfam" id="PF05699"/>
    </source>
</evidence>
<evidence type="ECO:0000256" key="1">
    <source>
        <dbReference type="SAM" id="MobiDB-lite"/>
    </source>
</evidence>